<evidence type="ECO:0000256" key="1">
    <source>
        <dbReference type="ARBA" id="ARBA00038115"/>
    </source>
</evidence>
<protein>
    <submittedName>
        <fullName evidence="3">Alpha/beta hydrolase</fullName>
    </submittedName>
</protein>
<reference evidence="3" key="1">
    <citation type="submission" date="2022-10" db="EMBL/GenBank/DDBJ databases">
        <title>Complete genome of Methanoculleus submarinus DSM 15122.</title>
        <authorList>
            <person name="Chen S.-C."/>
            <person name="Lai S.-J."/>
            <person name="You Y.-T."/>
        </authorList>
    </citation>
    <scope>NUCLEOTIDE SEQUENCE</scope>
    <source>
        <strain evidence="3">DSM 15122</strain>
    </source>
</reference>
<dbReference type="RefSeq" id="WP_011844947.1">
    <property type="nucleotide sequence ID" value="NZ_CP109831.1"/>
</dbReference>
<sequence>MKPGRTLITTITLFIAILSVVFAGCSATGEQSPVSPPATPVAAQASDCPALVFTDREFAFELQRTLGASYSGEADIGECLATASRIREGDFESWYGEWKATADNFRAAGDESLAAGHRVTAMEAYYRAATYYRTAEFFLHGNATDPRIVETWGMSREMFRNALALDAVPYEIVAIPYENTTLPGYFYAVDDSGEPRPLLIVQTGFDGCQEELHPYAMEGIRRGYNVLTFEGPGQGEVIRVQQIPFRHDWEKVIGPVVDYAVSRPDVDEGRIALWGISLGGYLAPRGAAYEPRIAALVADGGTYDVGQTLLANLEAGGAGNLTEDELREWLQTDPVEFNDAIRDVMAHDTGTRWLNENGMFVFDVGSPAEFWAKWMEFSLAGVAEEIRCPTLVCAGAADHFDPDGVQAKALYDHLTCERELMVFSDDYGAGSHCQLGAFAQSFGAKFDWLDDRMGMAGTSPGDHGEGVSNPSPAR</sequence>
<dbReference type="Gene3D" id="1.20.1440.110">
    <property type="entry name" value="acylaminoacyl peptidase"/>
    <property type="match status" value="1"/>
</dbReference>
<feature type="domain" description="AB hydrolase-1" evidence="2">
    <location>
        <begin position="221"/>
        <end position="407"/>
    </location>
</feature>
<proteinExistence type="inferred from homology"/>
<dbReference type="InterPro" id="IPR000073">
    <property type="entry name" value="AB_hydrolase_1"/>
</dbReference>
<dbReference type="GO" id="GO:0016787">
    <property type="term" value="F:hydrolase activity"/>
    <property type="evidence" value="ECO:0007669"/>
    <property type="project" value="UniProtKB-KW"/>
</dbReference>
<gene>
    <name evidence="3" type="ORF">OH143_04850</name>
</gene>
<evidence type="ECO:0000313" key="3">
    <source>
        <dbReference type="EMBL" id="UYU19422.1"/>
    </source>
</evidence>
<accession>A0AAX3EBE5</accession>
<dbReference type="PANTHER" id="PTHR22946:SF12">
    <property type="entry name" value="CONIDIAL PIGMENT BIOSYNTHESIS PROTEIN AYG1 (AFU_ORTHOLOGUE AFUA_2G17550)"/>
    <property type="match status" value="1"/>
</dbReference>
<dbReference type="KEGG" id="msum:OH143_04850"/>
<dbReference type="EMBL" id="CP109831">
    <property type="protein sequence ID" value="UYU19422.1"/>
    <property type="molecule type" value="Genomic_DNA"/>
</dbReference>
<dbReference type="GeneID" id="76730196"/>
<dbReference type="Proteomes" id="UP001156196">
    <property type="component" value="Chromosome"/>
</dbReference>
<dbReference type="Pfam" id="PF12697">
    <property type="entry name" value="Abhydrolase_6"/>
    <property type="match status" value="1"/>
</dbReference>
<evidence type="ECO:0000259" key="2">
    <source>
        <dbReference type="Pfam" id="PF12697"/>
    </source>
</evidence>
<dbReference type="PROSITE" id="PS51257">
    <property type="entry name" value="PROKAR_LIPOPROTEIN"/>
    <property type="match status" value="1"/>
</dbReference>
<dbReference type="AlphaFoldDB" id="A0AAX3EBE5"/>
<organism evidence="3 4">
    <name type="scientific">Methanoculleus submarinus</name>
    <dbReference type="NCBI Taxonomy" id="204050"/>
    <lineage>
        <taxon>Archaea</taxon>
        <taxon>Methanobacteriati</taxon>
        <taxon>Methanobacteriota</taxon>
        <taxon>Stenosarchaea group</taxon>
        <taxon>Methanomicrobia</taxon>
        <taxon>Methanomicrobiales</taxon>
        <taxon>Methanomicrobiaceae</taxon>
        <taxon>Methanoculleus</taxon>
    </lineage>
</organism>
<evidence type="ECO:0000313" key="4">
    <source>
        <dbReference type="Proteomes" id="UP001156196"/>
    </source>
</evidence>
<keyword evidence="3" id="KW-0378">Hydrolase</keyword>
<dbReference type="InterPro" id="IPR029058">
    <property type="entry name" value="AB_hydrolase_fold"/>
</dbReference>
<keyword evidence="4" id="KW-1185">Reference proteome</keyword>
<dbReference type="InterPro" id="IPR050261">
    <property type="entry name" value="FrsA_esterase"/>
</dbReference>
<dbReference type="PANTHER" id="PTHR22946">
    <property type="entry name" value="DIENELACTONE HYDROLASE DOMAIN-CONTAINING PROTEIN-RELATED"/>
    <property type="match status" value="1"/>
</dbReference>
<name>A0AAX3EBE5_9EURY</name>
<dbReference type="Gene3D" id="3.40.50.1820">
    <property type="entry name" value="alpha/beta hydrolase"/>
    <property type="match status" value="1"/>
</dbReference>
<dbReference type="SUPFAM" id="SSF53474">
    <property type="entry name" value="alpha/beta-Hydrolases"/>
    <property type="match status" value="1"/>
</dbReference>
<dbReference type="GeneID" id="4846187"/>
<comment type="similarity">
    <text evidence="1">Belongs to the AB hydrolase superfamily. FUS2 hydrolase family.</text>
</comment>